<accession>A0A8J6A8N2</accession>
<dbReference type="InterPro" id="IPR051753">
    <property type="entry name" value="RA-inducible_GPCR3"/>
</dbReference>
<comment type="similarity">
    <text evidence="2">Belongs to the G-protein coupled receptor 3 family.</text>
</comment>
<feature type="region of interest" description="Disordered" evidence="10">
    <location>
        <begin position="406"/>
        <end position="440"/>
    </location>
</feature>
<evidence type="ECO:0000256" key="4">
    <source>
        <dbReference type="ARBA" id="ARBA00022692"/>
    </source>
</evidence>
<evidence type="ECO:0000256" key="3">
    <source>
        <dbReference type="ARBA" id="ARBA00022475"/>
    </source>
</evidence>
<evidence type="ECO:0000313" key="13">
    <source>
        <dbReference type="EMBL" id="KAG8513765.1"/>
    </source>
</evidence>
<evidence type="ECO:0000256" key="1">
    <source>
        <dbReference type="ARBA" id="ARBA00004651"/>
    </source>
</evidence>
<evidence type="ECO:0000256" key="11">
    <source>
        <dbReference type="SAM" id="Phobius"/>
    </source>
</evidence>
<evidence type="ECO:0000256" key="7">
    <source>
        <dbReference type="ARBA" id="ARBA00023136"/>
    </source>
</evidence>
<feature type="transmembrane region" description="Helical" evidence="11">
    <location>
        <begin position="299"/>
        <end position="317"/>
    </location>
</feature>
<reference evidence="13" key="1">
    <citation type="journal article" date="2021" name="Evol. Appl.">
        <title>The genome of the Pyrenean desman and the effects of bottlenecks and inbreeding on the genomic landscape of an endangered species.</title>
        <authorList>
            <person name="Escoda L."/>
            <person name="Castresana J."/>
        </authorList>
    </citation>
    <scope>NUCLEOTIDE SEQUENCE</scope>
    <source>
        <strain evidence="13">IBE-C5619</strain>
    </source>
</reference>
<dbReference type="GO" id="GO:0030295">
    <property type="term" value="F:protein kinase activator activity"/>
    <property type="evidence" value="ECO:0007669"/>
    <property type="project" value="TreeGrafter"/>
</dbReference>
<feature type="transmembrane region" description="Helical" evidence="11">
    <location>
        <begin position="184"/>
        <end position="212"/>
    </location>
</feature>
<keyword evidence="5 11" id="KW-1133">Transmembrane helix</keyword>
<feature type="transmembrane region" description="Helical" evidence="11">
    <location>
        <begin position="153"/>
        <end position="172"/>
    </location>
</feature>
<feature type="transmembrane region" description="Helical" evidence="11">
    <location>
        <begin position="119"/>
        <end position="141"/>
    </location>
</feature>
<dbReference type="GO" id="GO:0005886">
    <property type="term" value="C:plasma membrane"/>
    <property type="evidence" value="ECO:0007669"/>
    <property type="project" value="UniProtKB-SubCell"/>
</dbReference>
<dbReference type="GO" id="GO:0043235">
    <property type="term" value="C:receptor complex"/>
    <property type="evidence" value="ECO:0007669"/>
    <property type="project" value="TreeGrafter"/>
</dbReference>
<dbReference type="InterPro" id="IPR017978">
    <property type="entry name" value="GPCR_3_C"/>
</dbReference>
<dbReference type="PANTHER" id="PTHR14511:SF7">
    <property type="entry name" value="RETINOIC ACID-INDUCED PROTEIN 3"/>
    <property type="match status" value="1"/>
</dbReference>
<proteinExistence type="inferred from homology"/>
<evidence type="ECO:0000313" key="14">
    <source>
        <dbReference type="Proteomes" id="UP000700334"/>
    </source>
</evidence>
<dbReference type="CDD" id="cd15279">
    <property type="entry name" value="7tmC_RAIG1_4_GPRC5A_D"/>
    <property type="match status" value="1"/>
</dbReference>
<gene>
    <name evidence="13" type="ORF">J0S82_000434</name>
</gene>
<dbReference type="Pfam" id="PF00003">
    <property type="entry name" value="7tm_3"/>
    <property type="match status" value="1"/>
</dbReference>
<evidence type="ECO:0000259" key="12">
    <source>
        <dbReference type="Pfam" id="PF00003"/>
    </source>
</evidence>
<keyword evidence="6" id="KW-0297">G-protein coupled receptor</keyword>
<dbReference type="PANTHER" id="PTHR14511">
    <property type="entry name" value="G PROTEIN COUPLED RECEPTOR, CLASS C, GROUP 5"/>
    <property type="match status" value="1"/>
</dbReference>
<dbReference type="AlphaFoldDB" id="A0A8J6A8N2"/>
<evidence type="ECO:0000256" key="5">
    <source>
        <dbReference type="ARBA" id="ARBA00022989"/>
    </source>
</evidence>
<evidence type="ECO:0000256" key="10">
    <source>
        <dbReference type="SAM" id="MobiDB-lite"/>
    </source>
</evidence>
<keyword evidence="4 11" id="KW-0812">Transmembrane</keyword>
<keyword evidence="8" id="KW-0675">Receptor</keyword>
<evidence type="ECO:0000256" key="2">
    <source>
        <dbReference type="ARBA" id="ARBA00007242"/>
    </source>
</evidence>
<comment type="caution">
    <text evidence="13">The sequence shown here is derived from an EMBL/GenBank/DDBJ whole genome shotgun (WGS) entry which is preliminary data.</text>
</comment>
<dbReference type="GO" id="GO:0070062">
    <property type="term" value="C:extracellular exosome"/>
    <property type="evidence" value="ECO:0007669"/>
    <property type="project" value="TreeGrafter"/>
</dbReference>
<evidence type="ECO:0000256" key="6">
    <source>
        <dbReference type="ARBA" id="ARBA00023040"/>
    </source>
</evidence>
<dbReference type="GO" id="GO:0004930">
    <property type="term" value="F:G protein-coupled receptor activity"/>
    <property type="evidence" value="ECO:0007669"/>
    <property type="project" value="UniProtKB-KW"/>
</dbReference>
<name>A0A8J6A8N2_GALPY</name>
<dbReference type="EMBL" id="JAGFMF010011760">
    <property type="protein sequence ID" value="KAG8513765.1"/>
    <property type="molecule type" value="Genomic_DNA"/>
</dbReference>
<feature type="transmembrane region" description="Helical" evidence="11">
    <location>
        <begin position="232"/>
        <end position="254"/>
    </location>
</feature>
<keyword evidence="7 11" id="KW-0472">Membrane</keyword>
<evidence type="ECO:0000256" key="9">
    <source>
        <dbReference type="ARBA" id="ARBA00023224"/>
    </source>
</evidence>
<keyword evidence="14" id="KW-1185">Reference proteome</keyword>
<keyword evidence="9" id="KW-0807">Transducer</keyword>
<sequence length="440" mass="48326">MRLVPPPWNPPPAWRSAVSPAKRTVALPGSSSCVCEETHPSRPLLLCRTTMASTAPPATPFWGCHEKLAPKYHRLCDTSEVWGIVLEAVAALGAVTSVGFLLALLVLVCKVQDSNKRKLLPTQFLFLLGVLGVFGLTFAFIIQLDKLTGPTRFFLFGVLFSLCFSCLLAHAFNLTRLVRGRAPLSLLVMLALAVGLSLVQDIIAVEYVVLTMNKTDTAVFLNLPSARRNEDFVLLLTYVMFLMALTFLTSSFTFCGSFAGWKRHGAHICITSLLSVGLWAAWIALLLVPAIEDRWDDTILASALVANGWVFLLAYVVPEFQLLTKQRNPTDYPMDDAFCKPQLMKQSFGVENRAYAQEEAAHGLEDVGDTLYAPYSTHFQLQKQRFPTHVGTASLVLVLQVLKPDTGARPPVTTNANDPETGTDGDEGRKNSRDRGDGAR</sequence>
<comment type="subcellular location">
    <subcellularLocation>
        <location evidence="1">Cell membrane</location>
        <topology evidence="1">Multi-pass membrane protein</topology>
    </subcellularLocation>
</comment>
<feature type="transmembrane region" description="Helical" evidence="11">
    <location>
        <begin position="266"/>
        <end position="287"/>
    </location>
</feature>
<feature type="transmembrane region" description="Helical" evidence="11">
    <location>
        <begin position="81"/>
        <end position="107"/>
    </location>
</feature>
<feature type="domain" description="G-protein coupled receptors family 3 profile" evidence="12">
    <location>
        <begin position="76"/>
        <end position="319"/>
    </location>
</feature>
<evidence type="ECO:0000256" key="8">
    <source>
        <dbReference type="ARBA" id="ARBA00023170"/>
    </source>
</evidence>
<keyword evidence="3" id="KW-1003">Cell membrane</keyword>
<feature type="compositionally biased region" description="Basic and acidic residues" evidence="10">
    <location>
        <begin position="426"/>
        <end position="440"/>
    </location>
</feature>
<protein>
    <submittedName>
        <fullName evidence="13">Retinoic acid-induced protein 3</fullName>
    </submittedName>
</protein>
<dbReference type="Proteomes" id="UP000700334">
    <property type="component" value="Unassembled WGS sequence"/>
</dbReference>
<organism evidence="13 14">
    <name type="scientific">Galemys pyrenaicus</name>
    <name type="common">Iberian desman</name>
    <name type="synonym">Pyrenean desman</name>
    <dbReference type="NCBI Taxonomy" id="202257"/>
    <lineage>
        <taxon>Eukaryota</taxon>
        <taxon>Metazoa</taxon>
        <taxon>Chordata</taxon>
        <taxon>Craniata</taxon>
        <taxon>Vertebrata</taxon>
        <taxon>Euteleostomi</taxon>
        <taxon>Mammalia</taxon>
        <taxon>Eutheria</taxon>
        <taxon>Laurasiatheria</taxon>
        <taxon>Eulipotyphla</taxon>
        <taxon>Talpidae</taxon>
        <taxon>Galemys</taxon>
    </lineage>
</organism>
<dbReference type="OrthoDB" id="8701926at2759"/>